<dbReference type="EMBL" id="HACG01003666">
    <property type="protein sequence ID" value="CEK50531.1"/>
    <property type="molecule type" value="Transcribed_RNA"/>
</dbReference>
<feature type="domain" description="NR LBD" evidence="4">
    <location>
        <begin position="1"/>
        <end position="101"/>
    </location>
</feature>
<evidence type="ECO:0000313" key="5">
    <source>
        <dbReference type="EMBL" id="CEK50531.1"/>
    </source>
</evidence>
<keyword evidence="2" id="KW-0804">Transcription</keyword>
<sequence length="101" mass="12095">GFRRLKIDDQVVLLRMATYNLVILNHSRAYEPETGFYNYFNFTQNEIKKIRELFPEFDVIHSHYKRTGVMTQRLGLTEMEYAYMSCMLLLNDEYPGLEDVE</sequence>
<keyword evidence="1" id="KW-0805">Transcription regulation</keyword>
<dbReference type="Pfam" id="PF00104">
    <property type="entry name" value="Hormone_recep"/>
    <property type="match status" value="1"/>
</dbReference>
<evidence type="ECO:0000259" key="4">
    <source>
        <dbReference type="PROSITE" id="PS51843"/>
    </source>
</evidence>
<gene>
    <name evidence="5" type="primary">ORF11015</name>
</gene>
<protein>
    <recommendedName>
        <fullName evidence="4">NR LBD domain-containing protein</fullName>
    </recommendedName>
</protein>
<dbReference type="SUPFAM" id="SSF48508">
    <property type="entry name" value="Nuclear receptor ligand-binding domain"/>
    <property type="match status" value="1"/>
</dbReference>
<proteinExistence type="predicted"/>
<dbReference type="AlphaFoldDB" id="A0A0B6Y3V9"/>
<feature type="non-terminal residue" evidence="5">
    <location>
        <position position="1"/>
    </location>
</feature>
<dbReference type="Gene3D" id="1.10.565.10">
    <property type="entry name" value="Retinoid X Receptor"/>
    <property type="match status" value="1"/>
</dbReference>
<reference evidence="5" key="1">
    <citation type="submission" date="2014-12" db="EMBL/GenBank/DDBJ databases">
        <title>Insight into the proteome of Arion vulgaris.</title>
        <authorList>
            <person name="Aradska J."/>
            <person name="Bulat T."/>
            <person name="Smidak R."/>
            <person name="Sarate P."/>
            <person name="Gangsoo J."/>
            <person name="Sialana F."/>
            <person name="Bilban M."/>
            <person name="Lubec G."/>
        </authorList>
    </citation>
    <scope>NUCLEOTIDE SEQUENCE</scope>
    <source>
        <tissue evidence="5">Skin</tissue>
    </source>
</reference>
<keyword evidence="3" id="KW-0675">Receptor</keyword>
<feature type="non-terminal residue" evidence="5">
    <location>
        <position position="101"/>
    </location>
</feature>
<organism evidence="5">
    <name type="scientific">Arion vulgaris</name>
    <dbReference type="NCBI Taxonomy" id="1028688"/>
    <lineage>
        <taxon>Eukaryota</taxon>
        <taxon>Metazoa</taxon>
        <taxon>Spiralia</taxon>
        <taxon>Lophotrochozoa</taxon>
        <taxon>Mollusca</taxon>
        <taxon>Gastropoda</taxon>
        <taxon>Heterobranchia</taxon>
        <taxon>Euthyneura</taxon>
        <taxon>Panpulmonata</taxon>
        <taxon>Eupulmonata</taxon>
        <taxon>Stylommatophora</taxon>
        <taxon>Helicina</taxon>
        <taxon>Arionoidea</taxon>
        <taxon>Arionidae</taxon>
        <taxon>Arion</taxon>
    </lineage>
</organism>
<evidence type="ECO:0000256" key="3">
    <source>
        <dbReference type="ARBA" id="ARBA00023170"/>
    </source>
</evidence>
<accession>A0A0B6Y3V9</accession>
<name>A0A0B6Y3V9_9EUPU</name>
<evidence type="ECO:0000256" key="2">
    <source>
        <dbReference type="ARBA" id="ARBA00023163"/>
    </source>
</evidence>
<dbReference type="InterPro" id="IPR000536">
    <property type="entry name" value="Nucl_hrmn_rcpt_lig-bd"/>
</dbReference>
<dbReference type="InterPro" id="IPR035500">
    <property type="entry name" value="NHR-like_dom_sf"/>
</dbReference>
<evidence type="ECO:0000256" key="1">
    <source>
        <dbReference type="ARBA" id="ARBA00023015"/>
    </source>
</evidence>
<dbReference type="PROSITE" id="PS51843">
    <property type="entry name" value="NR_LBD"/>
    <property type="match status" value="1"/>
</dbReference>